<dbReference type="Gene3D" id="3.40.30.10">
    <property type="entry name" value="Glutaredoxin"/>
    <property type="match status" value="1"/>
</dbReference>
<comment type="caution">
    <text evidence="1">The sequence shown here is derived from an EMBL/GenBank/DDBJ whole genome shotgun (WGS) entry which is preliminary data.</text>
</comment>
<organism evidence="1 2">
    <name type="scientific">Cardiosporidium cionae</name>
    <dbReference type="NCBI Taxonomy" id="476202"/>
    <lineage>
        <taxon>Eukaryota</taxon>
        <taxon>Sar</taxon>
        <taxon>Alveolata</taxon>
        <taxon>Apicomplexa</taxon>
        <taxon>Aconoidasida</taxon>
        <taxon>Nephromycida</taxon>
        <taxon>Cardiosporidium</taxon>
    </lineage>
</organism>
<proteinExistence type="predicted"/>
<dbReference type="Proteomes" id="UP000823046">
    <property type="component" value="Unassembled WGS sequence"/>
</dbReference>
<dbReference type="EMBL" id="JADAQX010000148">
    <property type="protein sequence ID" value="KAF8821664.1"/>
    <property type="molecule type" value="Genomic_DNA"/>
</dbReference>
<gene>
    <name evidence="1" type="ORF">IE077_001747</name>
</gene>
<reference evidence="1 2" key="1">
    <citation type="journal article" date="2020" name="bioRxiv">
        <title>Metabolic contributions of an alphaproteobacterial endosymbiont in the apicomplexan Cardiosporidium cionae.</title>
        <authorList>
            <person name="Hunter E.S."/>
            <person name="Paight C.J."/>
            <person name="Lane C.E."/>
        </authorList>
    </citation>
    <scope>NUCLEOTIDE SEQUENCE [LARGE SCALE GENOMIC DNA]</scope>
    <source>
        <strain evidence="1">ESH_2018</strain>
    </source>
</reference>
<sequence length="118" mass="13677">MPKLTIFHQLDFLSYVKRLHVSYHPGRSRSDVCRQIIAHMTSPQSKKNFPRLNASFDIVGYDSPSTVELELVNGKAFKFFADGYTLKEVQRQFDKEQFDAHVAFMQNFSVERTEDVDG</sequence>
<accession>A0ABQ7JCF5</accession>
<keyword evidence="2" id="KW-1185">Reference proteome</keyword>
<evidence type="ECO:0000313" key="2">
    <source>
        <dbReference type="Proteomes" id="UP000823046"/>
    </source>
</evidence>
<evidence type="ECO:0008006" key="3">
    <source>
        <dbReference type="Google" id="ProtNLM"/>
    </source>
</evidence>
<name>A0ABQ7JCF5_9APIC</name>
<protein>
    <recommendedName>
        <fullName evidence="3">KTSC domain-containing protein</fullName>
    </recommendedName>
</protein>
<evidence type="ECO:0000313" key="1">
    <source>
        <dbReference type="EMBL" id="KAF8821664.1"/>
    </source>
</evidence>